<sequence length="67" mass="7081">MADVSPPAALDRIERAIARIEAAVSNRDRANDTLARRHDALRARVKGALDELDAIIAAGDASGEDAD</sequence>
<evidence type="ECO:0000313" key="2">
    <source>
        <dbReference type="Proteomes" id="UP001176468"/>
    </source>
</evidence>
<comment type="caution">
    <text evidence="1">The sequence shown here is derived from an EMBL/GenBank/DDBJ whole genome shotgun (WGS) entry which is preliminary data.</text>
</comment>
<dbReference type="Proteomes" id="UP001176468">
    <property type="component" value="Unassembled WGS sequence"/>
</dbReference>
<dbReference type="RefSeq" id="WP_304560934.1">
    <property type="nucleotide sequence ID" value="NZ_JAUQSZ010000005.1"/>
</dbReference>
<reference evidence="1" key="1">
    <citation type="submission" date="2023-07" db="EMBL/GenBank/DDBJ databases">
        <authorList>
            <person name="Kim M.K."/>
        </authorList>
    </citation>
    <scope>NUCLEOTIDE SEQUENCE</scope>
    <source>
        <strain evidence="1">CA1-15</strain>
    </source>
</reference>
<organism evidence="1 2">
    <name type="scientific">Sphingomonas immobilis</name>
    <dbReference type="NCBI Taxonomy" id="3063997"/>
    <lineage>
        <taxon>Bacteria</taxon>
        <taxon>Pseudomonadati</taxon>
        <taxon>Pseudomonadota</taxon>
        <taxon>Alphaproteobacteria</taxon>
        <taxon>Sphingomonadales</taxon>
        <taxon>Sphingomonadaceae</taxon>
        <taxon>Sphingomonas</taxon>
    </lineage>
</organism>
<evidence type="ECO:0000313" key="1">
    <source>
        <dbReference type="EMBL" id="MDO7842472.1"/>
    </source>
</evidence>
<evidence type="ECO:0008006" key="3">
    <source>
        <dbReference type="Google" id="ProtNLM"/>
    </source>
</evidence>
<accession>A0ABT8ZY18</accession>
<dbReference type="EMBL" id="JAUQSZ010000005">
    <property type="protein sequence ID" value="MDO7842472.1"/>
    <property type="molecule type" value="Genomic_DNA"/>
</dbReference>
<keyword evidence="2" id="KW-1185">Reference proteome</keyword>
<protein>
    <recommendedName>
        <fullName evidence="3">DUF4164 family protein</fullName>
    </recommendedName>
</protein>
<proteinExistence type="predicted"/>
<name>A0ABT8ZY18_9SPHN</name>
<gene>
    <name evidence="1" type="ORF">Q5H94_09035</name>
</gene>